<gene>
    <name evidence="4" type="ORF">IV494_01510</name>
</gene>
<dbReference type="InterPro" id="IPR027385">
    <property type="entry name" value="Beta-barrel_OMP"/>
</dbReference>
<organism evidence="4 5">
    <name type="scientific">Kaistella gelatinilytica</name>
    <dbReference type="NCBI Taxonomy" id="2787636"/>
    <lineage>
        <taxon>Bacteria</taxon>
        <taxon>Pseudomonadati</taxon>
        <taxon>Bacteroidota</taxon>
        <taxon>Flavobacteriia</taxon>
        <taxon>Flavobacteriales</taxon>
        <taxon>Weeksellaceae</taxon>
        <taxon>Chryseobacterium group</taxon>
        <taxon>Kaistella</taxon>
    </lineage>
</organism>
<dbReference type="Pfam" id="PF13505">
    <property type="entry name" value="OMP_b-brl"/>
    <property type="match status" value="1"/>
</dbReference>
<evidence type="ECO:0000256" key="1">
    <source>
        <dbReference type="ARBA" id="ARBA00022729"/>
    </source>
</evidence>
<keyword evidence="5" id="KW-1185">Reference proteome</keyword>
<feature type="chain" id="PRO_5045401280" evidence="2">
    <location>
        <begin position="19"/>
        <end position="203"/>
    </location>
</feature>
<dbReference type="RefSeq" id="WP_196078407.1">
    <property type="nucleotide sequence ID" value="NZ_JADPVI010000001.1"/>
</dbReference>
<proteinExistence type="predicted"/>
<keyword evidence="1 2" id="KW-0732">Signal</keyword>
<evidence type="ECO:0000256" key="2">
    <source>
        <dbReference type="SAM" id="SignalP"/>
    </source>
</evidence>
<protein>
    <submittedName>
        <fullName evidence="4">Porin family protein</fullName>
    </submittedName>
</protein>
<name>A0ABS0F812_9FLAO</name>
<evidence type="ECO:0000313" key="4">
    <source>
        <dbReference type="EMBL" id="MBF8455844.1"/>
    </source>
</evidence>
<reference evidence="4 5" key="1">
    <citation type="submission" date="2020-11" db="EMBL/GenBank/DDBJ databases">
        <title>Kaistella gelatinilytica sp. nov., a flavobacterium isolated from Antarctic Soil.</title>
        <authorList>
            <person name="Li J."/>
        </authorList>
    </citation>
    <scope>NUCLEOTIDE SEQUENCE [LARGE SCALE GENOMIC DNA]</scope>
    <source>
        <strain evidence="4 5">G5-32</strain>
    </source>
</reference>
<dbReference type="SUPFAM" id="SSF56925">
    <property type="entry name" value="OMPA-like"/>
    <property type="match status" value="1"/>
</dbReference>
<evidence type="ECO:0000259" key="3">
    <source>
        <dbReference type="Pfam" id="PF13505"/>
    </source>
</evidence>
<dbReference type="InterPro" id="IPR011250">
    <property type="entry name" value="OMP/PagP_B-barrel"/>
</dbReference>
<feature type="domain" description="Outer membrane protein beta-barrel" evidence="3">
    <location>
        <begin position="9"/>
        <end position="203"/>
    </location>
</feature>
<dbReference type="EMBL" id="JADPVI010000001">
    <property type="protein sequence ID" value="MBF8455844.1"/>
    <property type="molecule type" value="Genomic_DNA"/>
</dbReference>
<dbReference type="Gene3D" id="2.40.160.20">
    <property type="match status" value="1"/>
</dbReference>
<feature type="signal peptide" evidence="2">
    <location>
        <begin position="1"/>
        <end position="18"/>
    </location>
</feature>
<evidence type="ECO:0000313" key="5">
    <source>
        <dbReference type="Proteomes" id="UP000660070"/>
    </source>
</evidence>
<sequence>MKKILLVGAVALFASVNAQETETVGFNKGNTFMTGAVGYSSQKEGDFKNDSFTVAPSVGYFVTSNVAVGARLEYMNATATTKVLDKEFKNTSDVFTAGLFGRYYWMPASRFSIFSELNVNYATAKTTVNNGIGGTVDSKANGFGFGIAPGVNYFLSKNFALEASVGILNYSSVKPDADGAESTENFNIGLNLRDISLGLVYKF</sequence>
<accession>A0ABS0F812</accession>
<comment type="caution">
    <text evidence="4">The sequence shown here is derived from an EMBL/GenBank/DDBJ whole genome shotgun (WGS) entry which is preliminary data.</text>
</comment>
<dbReference type="Proteomes" id="UP000660070">
    <property type="component" value="Unassembled WGS sequence"/>
</dbReference>